<keyword evidence="3" id="KW-0547">Nucleotide-binding</keyword>
<evidence type="ECO:0000313" key="6">
    <source>
        <dbReference type="EMBL" id="KPQ36271.1"/>
    </source>
</evidence>
<accession>A0A0P7ZS34</accession>
<keyword evidence="2" id="KW-0813">Transport</keyword>
<comment type="caution">
    <text evidence="6">The sequence shown here is derived from an EMBL/GenBank/DDBJ whole genome shotgun (WGS) entry which is preliminary data.</text>
</comment>
<dbReference type="Pfam" id="PF00005">
    <property type="entry name" value="ABC_tran"/>
    <property type="match status" value="1"/>
</dbReference>
<dbReference type="SMART" id="SM00382">
    <property type="entry name" value="AAA"/>
    <property type="match status" value="1"/>
</dbReference>
<dbReference type="GO" id="GO:0016887">
    <property type="term" value="F:ATP hydrolysis activity"/>
    <property type="evidence" value="ECO:0007669"/>
    <property type="project" value="InterPro"/>
</dbReference>
<gene>
    <name evidence="6" type="ORF">HLUCCA11_06985</name>
</gene>
<dbReference type="STRING" id="1666911.HLUCCA11_06985"/>
<comment type="similarity">
    <text evidence="1">Belongs to the ABC transporter superfamily.</text>
</comment>
<evidence type="ECO:0000259" key="5">
    <source>
        <dbReference type="PROSITE" id="PS50893"/>
    </source>
</evidence>
<evidence type="ECO:0000256" key="2">
    <source>
        <dbReference type="ARBA" id="ARBA00022448"/>
    </source>
</evidence>
<dbReference type="Proteomes" id="UP000050465">
    <property type="component" value="Unassembled WGS sequence"/>
</dbReference>
<dbReference type="EMBL" id="LJZR01000007">
    <property type="protein sequence ID" value="KPQ36271.1"/>
    <property type="molecule type" value="Genomic_DNA"/>
</dbReference>
<dbReference type="PROSITE" id="PS00211">
    <property type="entry name" value="ABC_TRANSPORTER_1"/>
    <property type="match status" value="1"/>
</dbReference>
<organism evidence="6 7">
    <name type="scientific">Phormidesmis priestleyi Ana</name>
    <dbReference type="NCBI Taxonomy" id="1666911"/>
    <lineage>
        <taxon>Bacteria</taxon>
        <taxon>Bacillati</taxon>
        <taxon>Cyanobacteriota</taxon>
        <taxon>Cyanophyceae</taxon>
        <taxon>Leptolyngbyales</taxon>
        <taxon>Leptolyngbyaceae</taxon>
        <taxon>Phormidesmis</taxon>
    </lineage>
</organism>
<feature type="domain" description="ABC transporter" evidence="5">
    <location>
        <begin position="20"/>
        <end position="247"/>
    </location>
</feature>
<dbReference type="InterPro" id="IPR003439">
    <property type="entry name" value="ABC_transporter-like_ATP-bd"/>
</dbReference>
<name>A0A0P7ZS34_9CYAN</name>
<dbReference type="Gene3D" id="3.40.50.300">
    <property type="entry name" value="P-loop containing nucleotide triphosphate hydrolases"/>
    <property type="match status" value="1"/>
</dbReference>
<dbReference type="InterPro" id="IPR027417">
    <property type="entry name" value="P-loop_NTPase"/>
</dbReference>
<protein>
    <submittedName>
        <fullName evidence="6">ABC-2 type transport system ATP-binding protein</fullName>
    </submittedName>
</protein>
<evidence type="ECO:0000313" key="7">
    <source>
        <dbReference type="Proteomes" id="UP000050465"/>
    </source>
</evidence>
<dbReference type="PANTHER" id="PTHR42711">
    <property type="entry name" value="ABC TRANSPORTER ATP-BINDING PROTEIN"/>
    <property type="match status" value="1"/>
</dbReference>
<dbReference type="PANTHER" id="PTHR42711:SF5">
    <property type="entry name" value="ABC TRANSPORTER ATP-BINDING PROTEIN NATA"/>
    <property type="match status" value="1"/>
</dbReference>
<proteinExistence type="inferred from homology"/>
<reference evidence="6 7" key="1">
    <citation type="submission" date="2015-09" db="EMBL/GenBank/DDBJ databases">
        <title>Identification and resolution of microdiversity through metagenomic sequencing of parallel consortia.</title>
        <authorList>
            <person name="Nelson W.C."/>
            <person name="Romine M.F."/>
            <person name="Lindemann S.R."/>
        </authorList>
    </citation>
    <scope>NUCLEOTIDE SEQUENCE [LARGE SCALE GENOMIC DNA]</scope>
    <source>
        <strain evidence="6">Ana</strain>
    </source>
</reference>
<evidence type="ECO:0000256" key="3">
    <source>
        <dbReference type="ARBA" id="ARBA00022741"/>
    </source>
</evidence>
<dbReference type="AlphaFoldDB" id="A0A0P7ZS34"/>
<keyword evidence="4 6" id="KW-0067">ATP-binding</keyword>
<sequence length="323" mass="35581">MILPAANRPAAVVLPVVPMLKISSLSKRFGQRQALNNLSLHLPPGEIYGLLGPNGAGKTTALNMLCGLLKPDSGEILLKGQPVSAATKLLVGVMPQQNLLYQSLTCRETLSFLARIYGISRLELPDRVHDCLKAVNLADRANDVVGDLSGGMQRRLSLAAAIIHQPKLVVLDEPSTGLDIEARYEVWELIRQLKQQGVTVLLTTHLLDEVERLCDRIGIIKQGELLAEGTLETLRKRIPAAEVVVIETQDENEAIARAKSHGFTPRRYGNDLAFWIPELLELPELLSRFSGLTVDSISRHRVGLEHIYLEITQDQTNPPQLSL</sequence>
<dbReference type="InterPro" id="IPR017871">
    <property type="entry name" value="ABC_transporter-like_CS"/>
</dbReference>
<dbReference type="InterPro" id="IPR050763">
    <property type="entry name" value="ABC_transporter_ATP-binding"/>
</dbReference>
<dbReference type="PATRIC" id="fig|1666911.3.peg.4995"/>
<dbReference type="CDD" id="cd03230">
    <property type="entry name" value="ABC_DR_subfamily_A"/>
    <property type="match status" value="1"/>
</dbReference>
<dbReference type="GO" id="GO:0005524">
    <property type="term" value="F:ATP binding"/>
    <property type="evidence" value="ECO:0007669"/>
    <property type="project" value="UniProtKB-KW"/>
</dbReference>
<dbReference type="PROSITE" id="PS50893">
    <property type="entry name" value="ABC_TRANSPORTER_2"/>
    <property type="match status" value="1"/>
</dbReference>
<dbReference type="SUPFAM" id="SSF52540">
    <property type="entry name" value="P-loop containing nucleoside triphosphate hydrolases"/>
    <property type="match status" value="1"/>
</dbReference>
<evidence type="ECO:0000256" key="1">
    <source>
        <dbReference type="ARBA" id="ARBA00005417"/>
    </source>
</evidence>
<evidence type="ECO:0000256" key="4">
    <source>
        <dbReference type="ARBA" id="ARBA00022840"/>
    </source>
</evidence>
<dbReference type="InterPro" id="IPR003593">
    <property type="entry name" value="AAA+_ATPase"/>
</dbReference>